<gene>
    <name evidence="1" type="ORF">BV22DRAFT_402407</name>
</gene>
<comment type="caution">
    <text evidence="1">The sequence shown here is derived from an EMBL/GenBank/DDBJ whole genome shotgun (WGS) entry which is preliminary data.</text>
</comment>
<evidence type="ECO:0000313" key="1">
    <source>
        <dbReference type="EMBL" id="KAH7925901.1"/>
    </source>
</evidence>
<dbReference type="Proteomes" id="UP000790709">
    <property type="component" value="Unassembled WGS sequence"/>
</dbReference>
<evidence type="ECO:0000313" key="2">
    <source>
        <dbReference type="Proteomes" id="UP000790709"/>
    </source>
</evidence>
<organism evidence="1 2">
    <name type="scientific">Leucogyrophana mollusca</name>
    <dbReference type="NCBI Taxonomy" id="85980"/>
    <lineage>
        <taxon>Eukaryota</taxon>
        <taxon>Fungi</taxon>
        <taxon>Dikarya</taxon>
        <taxon>Basidiomycota</taxon>
        <taxon>Agaricomycotina</taxon>
        <taxon>Agaricomycetes</taxon>
        <taxon>Agaricomycetidae</taxon>
        <taxon>Boletales</taxon>
        <taxon>Boletales incertae sedis</taxon>
        <taxon>Leucogyrophana</taxon>
    </lineage>
</organism>
<accession>A0ACB8BK89</accession>
<reference evidence="1" key="1">
    <citation type="journal article" date="2021" name="New Phytol.">
        <title>Evolutionary innovations through gain and loss of genes in the ectomycorrhizal Boletales.</title>
        <authorList>
            <person name="Wu G."/>
            <person name="Miyauchi S."/>
            <person name="Morin E."/>
            <person name="Kuo A."/>
            <person name="Drula E."/>
            <person name="Varga T."/>
            <person name="Kohler A."/>
            <person name="Feng B."/>
            <person name="Cao Y."/>
            <person name="Lipzen A."/>
            <person name="Daum C."/>
            <person name="Hundley H."/>
            <person name="Pangilinan J."/>
            <person name="Johnson J."/>
            <person name="Barry K."/>
            <person name="LaButti K."/>
            <person name="Ng V."/>
            <person name="Ahrendt S."/>
            <person name="Min B."/>
            <person name="Choi I.G."/>
            <person name="Park H."/>
            <person name="Plett J.M."/>
            <person name="Magnuson J."/>
            <person name="Spatafora J.W."/>
            <person name="Nagy L.G."/>
            <person name="Henrissat B."/>
            <person name="Grigoriev I.V."/>
            <person name="Yang Z.L."/>
            <person name="Xu J."/>
            <person name="Martin F.M."/>
        </authorList>
    </citation>
    <scope>NUCLEOTIDE SEQUENCE</scope>
    <source>
        <strain evidence="1">KUC20120723A-06</strain>
    </source>
</reference>
<dbReference type="EMBL" id="MU266393">
    <property type="protein sequence ID" value="KAH7925901.1"/>
    <property type="molecule type" value="Genomic_DNA"/>
</dbReference>
<keyword evidence="2" id="KW-1185">Reference proteome</keyword>
<name>A0ACB8BK89_9AGAM</name>
<protein>
    <submittedName>
        <fullName evidence="1">Uncharacterized protein</fullName>
    </submittedName>
</protein>
<proteinExistence type="predicted"/>
<sequence>MNSVESEILRSLPKAIRVLAEKAASGSVEHLKSLSSKAREYQVHGVAILPVLYIHLDPVHIPKQITPESSRDLILAKWSFISIVNFCSVRFTMNGSEPGDPLFASVTSNWTRLYPWIPFFYRNFLADLASARSRSNSPVSLSEAAKITVGFMATLCEGSPKARSLLIATTAIRTTIMQLWITVADMENDDVDADRPSEPPARALSHLRVSMGLVIAFCLTSSAAGPTLPEFLAAAGGTSVVVATTLRHLRLLSKEVRELKEPSTPAESFQKFGSCLTFSSSFSQTVQIMLTLSQEYDAAREEFISRGSVYTVATALAQLRPQILSELPGDRDNPRTGITPRRETLYIGYRYIQHTMLESDDGKASICEAFRTRLLETILQTGHTEYERIPRQKREADVDVGLLIRLPHLLMHKRVLHIAARSLSRIQSRNIEVHARRDRVLWKYWDAFKEAINRYLRAEERLESIERPIYEFTCGGDQAGQKCISREETDVELYRCSGCLTVKYCSKHCQRSDWMKRHRIQCRIIRLAIGPLGSRDIRRNLLMIASIEAEERIPEGMPLQRFLDDARRSNPDYRGDVIAELDMSVYPMIHSVQPIYRYRNIFIKDPTYADLFRQIRSASSNIYKVVKLQQGNTVHYLLSPSTVLDVVFGWPQFEGVD</sequence>